<dbReference type="GO" id="GO:0020037">
    <property type="term" value="F:heme binding"/>
    <property type="evidence" value="ECO:0007669"/>
    <property type="project" value="InterPro"/>
</dbReference>
<feature type="binding site" evidence="11">
    <location>
        <position position="61"/>
    </location>
    <ligand>
        <name>Ca(2+)</name>
        <dbReference type="ChEBI" id="CHEBI:29108"/>
        <label>1</label>
    </ligand>
</feature>
<dbReference type="GO" id="GO:0140825">
    <property type="term" value="F:lactoperoxidase activity"/>
    <property type="evidence" value="ECO:0007669"/>
    <property type="project" value="UniProtKB-EC"/>
</dbReference>
<comment type="caution">
    <text evidence="16">The sequence shown here is derived from an EMBL/GenBank/DDBJ whole genome shotgun (WGS) entry which is preliminary data.</text>
</comment>
<evidence type="ECO:0000256" key="1">
    <source>
        <dbReference type="ARBA" id="ARBA00000189"/>
    </source>
</evidence>
<evidence type="ECO:0000256" key="14">
    <source>
        <dbReference type="RuleBase" id="RU004241"/>
    </source>
</evidence>
<evidence type="ECO:0000256" key="11">
    <source>
        <dbReference type="PIRSR" id="PIRSR600823-3"/>
    </source>
</evidence>
<evidence type="ECO:0000256" key="5">
    <source>
        <dbReference type="ARBA" id="ARBA00022617"/>
    </source>
</evidence>
<feature type="binding site" evidence="11">
    <location>
        <position position="178"/>
    </location>
    <ligand>
        <name>Ca(2+)</name>
        <dbReference type="ChEBI" id="CHEBI:29108"/>
        <label>2</label>
    </ligand>
</feature>
<keyword evidence="5" id="KW-0349">Heme</keyword>
<protein>
    <recommendedName>
        <fullName evidence="3">peroxidase</fullName>
        <ecNumber evidence="3">1.11.1.7</ecNumber>
    </recommendedName>
</protein>
<feature type="site" description="Transition state stabilizer" evidence="12">
    <location>
        <position position="51"/>
    </location>
</feature>
<dbReference type="AlphaFoldDB" id="A0A6A3AGP3"/>
<proteinExistence type="inferred from homology"/>
<dbReference type="Proteomes" id="UP000436088">
    <property type="component" value="Unassembled WGS sequence"/>
</dbReference>
<dbReference type="Gene3D" id="1.10.420.10">
    <property type="entry name" value="Peroxidase, domain 2"/>
    <property type="match status" value="1"/>
</dbReference>
<dbReference type="EMBL" id="VEPZ02000997">
    <property type="protein sequence ID" value="KAE8703741.1"/>
    <property type="molecule type" value="Genomic_DNA"/>
</dbReference>
<feature type="binding site" evidence="10">
    <location>
        <position position="107"/>
    </location>
    <ligand>
        <name>substrate</name>
    </ligand>
</feature>
<evidence type="ECO:0000259" key="15">
    <source>
        <dbReference type="PROSITE" id="PS50873"/>
    </source>
</evidence>
<evidence type="ECO:0000256" key="10">
    <source>
        <dbReference type="PIRSR" id="PIRSR600823-2"/>
    </source>
</evidence>
<evidence type="ECO:0000256" key="4">
    <source>
        <dbReference type="ARBA" id="ARBA00022559"/>
    </source>
</evidence>
<evidence type="ECO:0000256" key="12">
    <source>
        <dbReference type="PIRSR" id="PIRSR600823-4"/>
    </source>
</evidence>
<dbReference type="PANTHER" id="PTHR31235">
    <property type="entry name" value="PEROXIDASE 25-RELATED"/>
    <property type="match status" value="1"/>
</dbReference>
<feature type="disulfide bond" evidence="13">
    <location>
        <begin position="57"/>
        <end position="62"/>
    </location>
</feature>
<feature type="binding site" evidence="11">
    <location>
        <position position="65"/>
    </location>
    <ligand>
        <name>Ca(2+)</name>
        <dbReference type="ChEBI" id="CHEBI:29108"/>
        <label>1</label>
    </ligand>
</feature>
<feature type="binding site" evidence="11">
    <location>
        <position position="63"/>
    </location>
    <ligand>
        <name>Ca(2+)</name>
        <dbReference type="ChEBI" id="CHEBI:29108"/>
        <label>1</label>
    </ligand>
</feature>
<evidence type="ECO:0000256" key="13">
    <source>
        <dbReference type="PIRSR" id="PIRSR600823-5"/>
    </source>
</evidence>
<evidence type="ECO:0000313" key="17">
    <source>
        <dbReference type="Proteomes" id="UP000436088"/>
    </source>
</evidence>
<name>A0A6A3AGP3_HIBSY</name>
<evidence type="ECO:0000256" key="7">
    <source>
        <dbReference type="ARBA" id="ARBA00023002"/>
    </source>
</evidence>
<keyword evidence="13" id="KW-1015">Disulfide bond</keyword>
<keyword evidence="4 16" id="KW-0575">Peroxidase</keyword>
<keyword evidence="8" id="KW-0408">Iron</keyword>
<comment type="cofactor">
    <cofactor evidence="11">
        <name>Ca(2+)</name>
        <dbReference type="ChEBI" id="CHEBI:29108"/>
    </cofactor>
    <text evidence="11">Binds 2 calcium ions per subunit.</text>
</comment>
<dbReference type="GO" id="GO:0006979">
    <property type="term" value="P:response to oxidative stress"/>
    <property type="evidence" value="ECO:0007669"/>
    <property type="project" value="InterPro"/>
</dbReference>
<evidence type="ECO:0000256" key="2">
    <source>
        <dbReference type="ARBA" id="ARBA00001970"/>
    </source>
</evidence>
<dbReference type="InterPro" id="IPR002016">
    <property type="entry name" value="Haem_peroxidase"/>
</dbReference>
<feature type="active site" description="Proton acceptor" evidence="9">
    <location>
        <position position="55"/>
    </location>
</feature>
<dbReference type="PROSITE" id="PS50873">
    <property type="entry name" value="PEROXIDASE_4"/>
    <property type="match status" value="1"/>
</dbReference>
<evidence type="ECO:0000256" key="3">
    <source>
        <dbReference type="ARBA" id="ARBA00012313"/>
    </source>
</evidence>
<keyword evidence="6 11" id="KW-0479">Metal-binding</keyword>
<dbReference type="PRINTS" id="PR00461">
    <property type="entry name" value="PLPEROXIDASE"/>
</dbReference>
<evidence type="ECO:0000256" key="6">
    <source>
        <dbReference type="ARBA" id="ARBA00022723"/>
    </source>
</evidence>
<reference evidence="16" key="1">
    <citation type="submission" date="2019-09" db="EMBL/GenBank/DDBJ databases">
        <title>Draft genome information of white flower Hibiscus syriacus.</title>
        <authorList>
            <person name="Kim Y.-M."/>
        </authorList>
    </citation>
    <scope>NUCLEOTIDE SEQUENCE [LARGE SCALE GENOMIC DNA]</scope>
    <source>
        <strain evidence="16">YM2019G1</strain>
    </source>
</reference>
<evidence type="ECO:0000313" key="16">
    <source>
        <dbReference type="EMBL" id="KAE8703741.1"/>
    </source>
</evidence>
<dbReference type="Pfam" id="PF00141">
    <property type="entry name" value="peroxidase"/>
    <property type="match status" value="2"/>
</dbReference>
<comment type="catalytic activity">
    <reaction evidence="1">
        <text>2 a phenolic donor + H2O2 = 2 a phenolic radical donor + 2 H2O</text>
        <dbReference type="Rhea" id="RHEA:56136"/>
        <dbReference type="ChEBI" id="CHEBI:15377"/>
        <dbReference type="ChEBI" id="CHEBI:16240"/>
        <dbReference type="ChEBI" id="CHEBI:139520"/>
        <dbReference type="ChEBI" id="CHEBI:139521"/>
        <dbReference type="EC" id="1.11.1.7"/>
    </reaction>
</comment>
<keyword evidence="7" id="KW-0560">Oxidoreductase</keyword>
<feature type="domain" description="Plant heme peroxidase family profile" evidence="15">
    <location>
        <begin position="14"/>
        <end position="249"/>
    </location>
</feature>
<feature type="disulfide bond" evidence="13">
    <location>
        <begin position="24"/>
        <end position="89"/>
    </location>
</feature>
<dbReference type="InterPro" id="IPR010255">
    <property type="entry name" value="Haem_peroxidase_sf"/>
</dbReference>
<evidence type="ECO:0000256" key="9">
    <source>
        <dbReference type="PIRSR" id="PIRSR600823-1"/>
    </source>
</evidence>
<dbReference type="EC" id="1.11.1.7" evidence="3"/>
<gene>
    <name evidence="16" type="ORF">F3Y22_tig00110465pilonHSYRG00041</name>
</gene>
<feature type="binding site" evidence="11">
    <location>
        <position position="59"/>
    </location>
    <ligand>
        <name>Ca(2+)</name>
        <dbReference type="ChEBI" id="CHEBI:29108"/>
        <label>1</label>
    </ligand>
</feature>
<evidence type="ECO:0000256" key="8">
    <source>
        <dbReference type="ARBA" id="ARBA00023004"/>
    </source>
</evidence>
<dbReference type="InterPro" id="IPR000823">
    <property type="entry name" value="Peroxidase_pln"/>
</dbReference>
<keyword evidence="17" id="KW-1185">Reference proteome</keyword>
<dbReference type="SUPFAM" id="SSF48113">
    <property type="entry name" value="Heme-dependent peroxidases"/>
    <property type="match status" value="1"/>
</dbReference>
<keyword evidence="11" id="KW-0106">Calcium</keyword>
<dbReference type="Gene3D" id="1.10.520.10">
    <property type="match status" value="1"/>
</dbReference>
<feature type="binding site" evidence="11">
    <location>
        <position position="77"/>
    </location>
    <ligand>
        <name>Ca(2+)</name>
        <dbReference type="ChEBI" id="CHEBI:29108"/>
        <label>1</label>
    </ligand>
</feature>
<organism evidence="16 17">
    <name type="scientific">Hibiscus syriacus</name>
    <name type="common">Rose of Sharon</name>
    <dbReference type="NCBI Taxonomy" id="106335"/>
    <lineage>
        <taxon>Eukaryota</taxon>
        <taxon>Viridiplantae</taxon>
        <taxon>Streptophyta</taxon>
        <taxon>Embryophyta</taxon>
        <taxon>Tracheophyta</taxon>
        <taxon>Spermatophyta</taxon>
        <taxon>Magnoliopsida</taxon>
        <taxon>eudicotyledons</taxon>
        <taxon>Gunneridae</taxon>
        <taxon>Pentapetalae</taxon>
        <taxon>rosids</taxon>
        <taxon>malvids</taxon>
        <taxon>Malvales</taxon>
        <taxon>Malvaceae</taxon>
        <taxon>Malvoideae</taxon>
        <taxon>Hibiscus</taxon>
    </lineage>
</organism>
<comment type="similarity">
    <text evidence="14">Belongs to the peroxidase family.</text>
</comment>
<sequence length="249" mass="27899">MVVSGVVGSCHGSGLKKNFYRHKCHDAEIIIKNTTEQYVANDPMLPAKFLRMHFHDCFVRGCDGSVLLNSTANNTAEKEAIPNQTVSACLGMQFLTNSENHSGKFIPVEETNVERMRSYDWSRSLQYLQNRLYNFTGSGDQDPSLNATYAAFLKSQCRSLSDNTTVVPMVPGSALKFDNNYYFTVKQHKGLFQSDAALLTNNVSSHIVHKLLDEEKFFKEFAKSMKKMEAVGVLTGNAGEIRKKCFVVN</sequence>
<dbReference type="GO" id="GO:0046872">
    <property type="term" value="F:metal ion binding"/>
    <property type="evidence" value="ECO:0007669"/>
    <property type="project" value="UniProtKB-KW"/>
</dbReference>
<feature type="binding site" evidence="11">
    <location>
        <position position="56"/>
    </location>
    <ligand>
        <name>Ca(2+)</name>
        <dbReference type="ChEBI" id="CHEBI:29108"/>
        <label>1</label>
    </ligand>
</feature>
<comment type="cofactor">
    <cofactor evidence="2">
        <name>heme b</name>
        <dbReference type="ChEBI" id="CHEBI:60344"/>
    </cofactor>
</comment>
<accession>A0A6A3AGP3</accession>